<evidence type="ECO:0000313" key="1">
    <source>
        <dbReference type="EMBL" id="CAG7716887.1"/>
    </source>
</evidence>
<keyword evidence="2" id="KW-1185">Reference proteome</keyword>
<reference evidence="1" key="1">
    <citation type="submission" date="2021-06" db="EMBL/GenBank/DDBJ databases">
        <authorList>
            <person name="Hodson N. C."/>
            <person name="Mongue J. A."/>
            <person name="Jaron S. K."/>
        </authorList>
    </citation>
    <scope>NUCLEOTIDE SEQUENCE</scope>
</reference>
<feature type="non-terminal residue" evidence="1">
    <location>
        <position position="1"/>
    </location>
</feature>
<accession>A0A8J2JDN7</accession>
<protein>
    <submittedName>
        <fullName evidence="1">Uncharacterized protein</fullName>
    </submittedName>
</protein>
<proteinExistence type="predicted"/>
<name>A0A8J2JDN7_9HEXA</name>
<dbReference type="AlphaFoldDB" id="A0A8J2JDN7"/>
<gene>
    <name evidence="1" type="ORF">AFUS01_LOCUS6373</name>
</gene>
<dbReference type="Proteomes" id="UP000708208">
    <property type="component" value="Unassembled WGS sequence"/>
</dbReference>
<evidence type="ECO:0000313" key="2">
    <source>
        <dbReference type="Proteomes" id="UP000708208"/>
    </source>
</evidence>
<dbReference type="EMBL" id="CAJVCH010041922">
    <property type="protein sequence ID" value="CAG7716887.1"/>
    <property type="molecule type" value="Genomic_DNA"/>
</dbReference>
<sequence>MQMILFVIRERSKLKPTSVGVFPSLCLSSGDNPTTTLGQRNTSTKSGNFASVTLFEHHYYKGEHLTIFNEDAGRCFNFYRSNYSTTSFNKYITSIQLNDNCVVLYDGLGCTGNELTLSPQNNSYCQRSLGSCSWNDLTSSLRFCDTIMSQSYPIPKGSTGDLCTDACLPRQTLYFWCTLKNGSRDLCSPRPGVDHFGNECQDCTAS</sequence>
<comment type="caution">
    <text evidence="1">The sequence shown here is derived from an EMBL/GenBank/DDBJ whole genome shotgun (WGS) entry which is preliminary data.</text>
</comment>
<organism evidence="1 2">
    <name type="scientific">Allacma fusca</name>
    <dbReference type="NCBI Taxonomy" id="39272"/>
    <lineage>
        <taxon>Eukaryota</taxon>
        <taxon>Metazoa</taxon>
        <taxon>Ecdysozoa</taxon>
        <taxon>Arthropoda</taxon>
        <taxon>Hexapoda</taxon>
        <taxon>Collembola</taxon>
        <taxon>Symphypleona</taxon>
        <taxon>Sminthuridae</taxon>
        <taxon>Allacma</taxon>
    </lineage>
</organism>